<protein>
    <submittedName>
        <fullName evidence="1">35608_t:CDS:1</fullName>
    </submittedName>
</protein>
<comment type="caution">
    <text evidence="1">The sequence shown here is derived from an EMBL/GenBank/DDBJ whole genome shotgun (WGS) entry which is preliminary data.</text>
</comment>
<evidence type="ECO:0000313" key="1">
    <source>
        <dbReference type="EMBL" id="CAG8799304.1"/>
    </source>
</evidence>
<gene>
    <name evidence="1" type="ORF">GMARGA_LOCUS22766</name>
</gene>
<sequence>MDNDKEPTRNFKKLYKNDLVLSLKQNANTSRECSLSLPTSHVINYQIEQPVPEISSTRNNNQICTIIDSIKTLITINNNMTQLPNAKLNMSTKHRAQFS</sequence>
<accession>A0ABN7VU79</accession>
<reference evidence="1 2" key="1">
    <citation type="submission" date="2021-06" db="EMBL/GenBank/DDBJ databases">
        <authorList>
            <person name="Kallberg Y."/>
            <person name="Tangrot J."/>
            <person name="Rosling A."/>
        </authorList>
    </citation>
    <scope>NUCLEOTIDE SEQUENCE [LARGE SCALE GENOMIC DNA]</scope>
    <source>
        <strain evidence="1 2">120-4 pot B 10/14</strain>
    </source>
</reference>
<name>A0ABN7VU79_GIGMA</name>
<dbReference type="Proteomes" id="UP000789901">
    <property type="component" value="Unassembled WGS sequence"/>
</dbReference>
<evidence type="ECO:0000313" key="2">
    <source>
        <dbReference type="Proteomes" id="UP000789901"/>
    </source>
</evidence>
<proteinExistence type="predicted"/>
<keyword evidence="2" id="KW-1185">Reference proteome</keyword>
<dbReference type="EMBL" id="CAJVQB010022330">
    <property type="protein sequence ID" value="CAG8799304.1"/>
    <property type="molecule type" value="Genomic_DNA"/>
</dbReference>
<organism evidence="1 2">
    <name type="scientific">Gigaspora margarita</name>
    <dbReference type="NCBI Taxonomy" id="4874"/>
    <lineage>
        <taxon>Eukaryota</taxon>
        <taxon>Fungi</taxon>
        <taxon>Fungi incertae sedis</taxon>
        <taxon>Mucoromycota</taxon>
        <taxon>Glomeromycotina</taxon>
        <taxon>Glomeromycetes</taxon>
        <taxon>Diversisporales</taxon>
        <taxon>Gigasporaceae</taxon>
        <taxon>Gigaspora</taxon>
    </lineage>
</organism>